<dbReference type="PROSITE" id="PS50240">
    <property type="entry name" value="TRYPSIN_DOM"/>
    <property type="match status" value="1"/>
</dbReference>
<dbReference type="SUPFAM" id="SSF50494">
    <property type="entry name" value="Trypsin-like serine proteases"/>
    <property type="match status" value="1"/>
</dbReference>
<keyword evidence="8" id="KW-1185">Reference proteome</keyword>
<dbReference type="Pfam" id="PF00023">
    <property type="entry name" value="Ank"/>
    <property type="match status" value="1"/>
</dbReference>
<feature type="domain" description="Peptidase S1" evidence="6">
    <location>
        <begin position="9"/>
        <end position="206"/>
    </location>
</feature>
<feature type="region of interest" description="Disordered" evidence="5">
    <location>
        <begin position="225"/>
        <end position="248"/>
    </location>
</feature>
<dbReference type="AlphaFoldDB" id="A0A8S1IV79"/>
<keyword evidence="3" id="KW-1015">Disulfide bond</keyword>
<dbReference type="Pfam" id="PF12796">
    <property type="entry name" value="Ank_2"/>
    <property type="match status" value="1"/>
</dbReference>
<gene>
    <name evidence="7" type="ORF">OSTQU699_LOCUS4300</name>
</gene>
<dbReference type="SUPFAM" id="SSF48403">
    <property type="entry name" value="Ankyrin repeat"/>
    <property type="match status" value="1"/>
</dbReference>
<dbReference type="GO" id="GO:0005737">
    <property type="term" value="C:cytoplasm"/>
    <property type="evidence" value="ECO:0007669"/>
    <property type="project" value="TreeGrafter"/>
</dbReference>
<dbReference type="EMBL" id="CAJHUC010000926">
    <property type="protein sequence ID" value="CAD7698941.1"/>
    <property type="molecule type" value="Genomic_DNA"/>
</dbReference>
<dbReference type="InterPro" id="IPR043504">
    <property type="entry name" value="Peptidase_S1_PA_chymotrypsin"/>
</dbReference>
<dbReference type="Proteomes" id="UP000708148">
    <property type="component" value="Unassembled WGS sequence"/>
</dbReference>
<comment type="caution">
    <text evidence="7">The sequence shown here is derived from an EMBL/GenBank/DDBJ whole genome shotgun (WGS) entry which is preliminary data.</text>
</comment>
<dbReference type="GO" id="GO:0005634">
    <property type="term" value="C:nucleus"/>
    <property type="evidence" value="ECO:0007669"/>
    <property type="project" value="TreeGrafter"/>
</dbReference>
<dbReference type="Gene3D" id="1.25.40.20">
    <property type="entry name" value="Ankyrin repeat-containing domain"/>
    <property type="match status" value="2"/>
</dbReference>
<evidence type="ECO:0000313" key="7">
    <source>
        <dbReference type="EMBL" id="CAD7698941.1"/>
    </source>
</evidence>
<dbReference type="InterPro" id="IPR001254">
    <property type="entry name" value="Trypsin_dom"/>
</dbReference>
<evidence type="ECO:0000256" key="3">
    <source>
        <dbReference type="ARBA" id="ARBA00023157"/>
    </source>
</evidence>
<organism evidence="7 8">
    <name type="scientific">Ostreobium quekettii</name>
    <dbReference type="NCBI Taxonomy" id="121088"/>
    <lineage>
        <taxon>Eukaryota</taxon>
        <taxon>Viridiplantae</taxon>
        <taxon>Chlorophyta</taxon>
        <taxon>core chlorophytes</taxon>
        <taxon>Ulvophyceae</taxon>
        <taxon>TCBD clade</taxon>
        <taxon>Bryopsidales</taxon>
        <taxon>Ostreobineae</taxon>
        <taxon>Ostreobiaceae</taxon>
        <taxon>Ostreobium</taxon>
    </lineage>
</organism>
<protein>
    <recommendedName>
        <fullName evidence="6">Peptidase S1 domain-containing protein</fullName>
    </recommendedName>
</protein>
<dbReference type="PROSITE" id="PS50088">
    <property type="entry name" value="ANK_REPEAT"/>
    <property type="match status" value="4"/>
</dbReference>
<evidence type="ECO:0000259" key="6">
    <source>
        <dbReference type="PROSITE" id="PS50240"/>
    </source>
</evidence>
<dbReference type="PANTHER" id="PTHR24189">
    <property type="entry name" value="MYOTROPHIN"/>
    <property type="match status" value="1"/>
</dbReference>
<dbReference type="OrthoDB" id="674805at2759"/>
<dbReference type="Pfam" id="PF13857">
    <property type="entry name" value="Ank_5"/>
    <property type="match status" value="1"/>
</dbReference>
<dbReference type="PANTHER" id="PTHR24189:SF50">
    <property type="entry name" value="ANKYRIN REPEAT AND SOCS BOX PROTEIN 2"/>
    <property type="match status" value="1"/>
</dbReference>
<evidence type="ECO:0000256" key="4">
    <source>
        <dbReference type="PROSITE-ProRule" id="PRU00023"/>
    </source>
</evidence>
<dbReference type="PROSITE" id="PS50297">
    <property type="entry name" value="ANK_REP_REGION"/>
    <property type="match status" value="4"/>
</dbReference>
<dbReference type="InterPro" id="IPR036770">
    <property type="entry name" value="Ankyrin_rpt-contain_sf"/>
</dbReference>
<evidence type="ECO:0000256" key="5">
    <source>
        <dbReference type="SAM" id="MobiDB-lite"/>
    </source>
</evidence>
<feature type="compositionally biased region" description="Polar residues" evidence="5">
    <location>
        <begin position="227"/>
        <end position="246"/>
    </location>
</feature>
<keyword evidence="1" id="KW-0677">Repeat</keyword>
<feature type="repeat" description="ANK" evidence="4">
    <location>
        <begin position="281"/>
        <end position="313"/>
    </location>
</feature>
<dbReference type="Gene3D" id="2.40.10.10">
    <property type="entry name" value="Trypsin-like serine proteases"/>
    <property type="match status" value="1"/>
</dbReference>
<feature type="repeat" description="ANK" evidence="4">
    <location>
        <begin position="418"/>
        <end position="450"/>
    </location>
</feature>
<dbReference type="PRINTS" id="PR00722">
    <property type="entry name" value="CHYMOTRYPSIN"/>
</dbReference>
<dbReference type="PROSITE" id="PS00135">
    <property type="entry name" value="TRYPSIN_SER"/>
    <property type="match status" value="1"/>
</dbReference>
<reference evidence="7" key="1">
    <citation type="submission" date="2020-12" db="EMBL/GenBank/DDBJ databases">
        <authorList>
            <person name="Iha C."/>
        </authorList>
    </citation>
    <scope>NUCLEOTIDE SEQUENCE</scope>
</reference>
<accession>A0A8S1IV79</accession>
<dbReference type="InterPro" id="IPR001314">
    <property type="entry name" value="Peptidase_S1A"/>
</dbReference>
<dbReference type="InterPro" id="IPR009003">
    <property type="entry name" value="Peptidase_S1_PA"/>
</dbReference>
<evidence type="ECO:0000313" key="8">
    <source>
        <dbReference type="Proteomes" id="UP000708148"/>
    </source>
</evidence>
<dbReference type="PRINTS" id="PR01415">
    <property type="entry name" value="ANKYRIN"/>
</dbReference>
<feature type="repeat" description="ANK" evidence="4">
    <location>
        <begin position="315"/>
        <end position="347"/>
    </location>
</feature>
<evidence type="ECO:0000256" key="2">
    <source>
        <dbReference type="ARBA" id="ARBA00023043"/>
    </source>
</evidence>
<dbReference type="InterPro" id="IPR050745">
    <property type="entry name" value="Multifunctional_regulatory"/>
</dbReference>
<dbReference type="Pfam" id="PF00089">
    <property type="entry name" value="Trypsin"/>
    <property type="match status" value="1"/>
</dbReference>
<dbReference type="InterPro" id="IPR033116">
    <property type="entry name" value="TRYPSIN_SER"/>
</dbReference>
<keyword evidence="2 4" id="KW-0040">ANK repeat</keyword>
<dbReference type="InterPro" id="IPR002110">
    <property type="entry name" value="Ankyrin_rpt"/>
</dbReference>
<evidence type="ECO:0000256" key="1">
    <source>
        <dbReference type="ARBA" id="ARBA00022737"/>
    </source>
</evidence>
<proteinExistence type="predicted"/>
<dbReference type="SMART" id="SM00248">
    <property type="entry name" value="ANK"/>
    <property type="match status" value="6"/>
</dbReference>
<sequence length="487" mass="50885">MVSAKGWVHCRSDLMRCPVDTIQPLDPATQVSVPKEIITHTNFTGEVQGGYDIAMIRLKEPTEKTPISLPPISQNGPRLGVGNILVALGWGLVPDALPPERLQEAGELLFVPNDVCNGFWDDRIDGTMMCAAGTGEFRGQGTCKGDSGGPLLIANAPGSNTSNGRPQLDILVGITSFGEKDCETGSKPGVYAQVAAFHLWIEEIIETDGAAAKVTPTPAATLIEATPSASTSPQDASTTPSTQGDPQESLRLWTAAATGSVRNAEDALDKGADVNFTSGALGDAPLHLAATSGNLEMVQVLIAAGADVNQGRSSDRFTPLVSASKAGHHKVVRALVEANADVELASKAGHTPLMWASFGSHPQVVETLLDARADPNSAVNLQKRPALHFVYQVAAASSDRITNMLLDAGADIDWQDTEKYTPLMAATYFGNPGVANVLVVRGADVSLGDLGGNTAADIICACLSQNACPNGRCKSGGEEAQIEALFK</sequence>
<dbReference type="GO" id="GO:0004252">
    <property type="term" value="F:serine-type endopeptidase activity"/>
    <property type="evidence" value="ECO:0007669"/>
    <property type="project" value="InterPro"/>
</dbReference>
<dbReference type="GO" id="GO:0006508">
    <property type="term" value="P:proteolysis"/>
    <property type="evidence" value="ECO:0007669"/>
    <property type="project" value="InterPro"/>
</dbReference>
<dbReference type="SMART" id="SM00020">
    <property type="entry name" value="Tryp_SPc"/>
    <property type="match status" value="1"/>
</dbReference>
<feature type="repeat" description="ANK" evidence="4">
    <location>
        <begin position="348"/>
        <end position="380"/>
    </location>
</feature>
<name>A0A8S1IV79_9CHLO</name>